<evidence type="ECO:0000313" key="2">
    <source>
        <dbReference type="Proteomes" id="UP000318943"/>
    </source>
</evidence>
<evidence type="ECO:0000313" key="1">
    <source>
        <dbReference type="EMBL" id="TSP14627.1"/>
    </source>
</evidence>
<comment type="caution">
    <text evidence="1">The sequence shown here is derived from an EMBL/GenBank/DDBJ whole genome shotgun (WGS) entry which is preliminary data.</text>
</comment>
<protein>
    <submittedName>
        <fullName evidence="1">Uncharacterized protein</fullName>
    </submittedName>
</protein>
<sequence length="342" mass="40503">MLGKPSIEQVEEFWGRDADRFIRTVKGISVWIAGLIIEYRRGRRSIFKVENDVVNYSRNYDLENFVGLVFSEDILNEVVKISVNHHRECRHPYFRLCVDVILEWAGSQGVYGNDPKDIRRLAVPKLIMDRKARLKDCEETRRSLYDHFDKALEREAKSKELVREINSWRKAAEKVQSSMLRLTSTIVMSHEGLHVYRLQFKGLAVQIYDAMRRLRNGLARNLKHELRDQYLGHAIFLKQDEGGRYYIEVLLFTKNNVIWLFDRLIEMASREVLPVFGTVEFYVRDHIQCGKMNGEMALRFVVILTEPEFYFRAKVLNGDRRFWSGRRIVKPKQVERISRQKK</sequence>
<dbReference type="Proteomes" id="UP000318943">
    <property type="component" value="Unassembled WGS sequence"/>
</dbReference>
<accession>A0ABY3EUJ2</accession>
<organism evidence="1 2">
    <name type="scientific">Cupriavidus campinensis</name>
    <dbReference type="NCBI Taxonomy" id="151783"/>
    <lineage>
        <taxon>Bacteria</taxon>
        <taxon>Pseudomonadati</taxon>
        <taxon>Pseudomonadota</taxon>
        <taxon>Betaproteobacteria</taxon>
        <taxon>Burkholderiales</taxon>
        <taxon>Burkholderiaceae</taxon>
        <taxon>Cupriavidus</taxon>
    </lineage>
</organism>
<dbReference type="EMBL" id="VCIZ01000001">
    <property type="protein sequence ID" value="TSP14627.1"/>
    <property type="molecule type" value="Genomic_DNA"/>
</dbReference>
<keyword evidence="2" id="KW-1185">Reference proteome</keyword>
<proteinExistence type="predicted"/>
<name>A0ABY3EUJ2_9BURK</name>
<gene>
    <name evidence="1" type="ORF">FGG12_03005</name>
</gene>
<dbReference type="RefSeq" id="WP_144195994.1">
    <property type="nucleotide sequence ID" value="NZ_VCIZ01000001.1"/>
</dbReference>
<reference evidence="1 2" key="1">
    <citation type="submission" date="2019-05" db="EMBL/GenBank/DDBJ databases">
        <title>Whole genome sequence analysis of Cupriavidus campinensis S14E4C strain.</title>
        <authorList>
            <person name="Abbaszade G."/>
            <person name="Szabo A."/>
            <person name="Toumi M."/>
            <person name="Toth E."/>
        </authorList>
    </citation>
    <scope>NUCLEOTIDE SEQUENCE [LARGE SCALE GENOMIC DNA]</scope>
    <source>
        <strain evidence="1 2">S14E4C</strain>
    </source>
</reference>